<organism evidence="13 14">
    <name type="scientific">Polypedilum vanderplanki</name>
    <name type="common">Sleeping chironomid midge</name>
    <dbReference type="NCBI Taxonomy" id="319348"/>
    <lineage>
        <taxon>Eukaryota</taxon>
        <taxon>Metazoa</taxon>
        <taxon>Ecdysozoa</taxon>
        <taxon>Arthropoda</taxon>
        <taxon>Hexapoda</taxon>
        <taxon>Insecta</taxon>
        <taxon>Pterygota</taxon>
        <taxon>Neoptera</taxon>
        <taxon>Endopterygota</taxon>
        <taxon>Diptera</taxon>
        <taxon>Nematocera</taxon>
        <taxon>Chironomoidea</taxon>
        <taxon>Chironomidae</taxon>
        <taxon>Chironominae</taxon>
        <taxon>Polypedilum</taxon>
        <taxon>Polypedilum</taxon>
    </lineage>
</organism>
<comment type="function">
    <text evidence="8">Catalyzes the cofactor-independent reversible oxidation of gamma-hydroxybutyrate (GHB) to succinic semialdehyde (SSA) coupled to reduction of 2-ketoglutarate (2-KG) to D-2-hydroxyglutarate (D-2-HG). L-3-hydroxybutyrate (L-3-OHB) is also a substrate for HOT when using 2-KG as hydrogen acceptor, resulting in the formation of D-2-HG.</text>
</comment>
<evidence type="ECO:0000256" key="5">
    <source>
        <dbReference type="ARBA" id="ARBA00022946"/>
    </source>
</evidence>
<comment type="similarity">
    <text evidence="3">Belongs to the iron-containing alcohol dehydrogenase family. Hydroxyacid-oxoacid transhydrogenase subfamily.</text>
</comment>
<evidence type="ECO:0000256" key="1">
    <source>
        <dbReference type="ARBA" id="ARBA00000813"/>
    </source>
</evidence>
<dbReference type="InterPro" id="IPR018211">
    <property type="entry name" value="ADH_Fe_CS"/>
</dbReference>
<evidence type="ECO:0000256" key="7">
    <source>
        <dbReference type="ARBA" id="ARBA00023128"/>
    </source>
</evidence>
<dbReference type="InterPro" id="IPR056798">
    <property type="entry name" value="ADH_Fe_C"/>
</dbReference>
<keyword evidence="14" id="KW-1185">Reference proteome</keyword>
<dbReference type="InterPro" id="IPR042157">
    <property type="entry name" value="HOT"/>
</dbReference>
<feature type="domain" description="Alcohol dehydrogenase iron-type/glycerol dehydrogenase GldA" evidence="11">
    <location>
        <begin position="45"/>
        <end position="217"/>
    </location>
</feature>
<comment type="catalytic activity">
    <reaction evidence="1">
        <text>(S)-3-hydroxybutanoate + 2-oxoglutarate = (R)-2-hydroxyglutarate + acetoacetate</text>
        <dbReference type="Rhea" id="RHEA:23048"/>
        <dbReference type="ChEBI" id="CHEBI:11047"/>
        <dbReference type="ChEBI" id="CHEBI:13705"/>
        <dbReference type="ChEBI" id="CHEBI:15801"/>
        <dbReference type="ChEBI" id="CHEBI:16810"/>
        <dbReference type="EC" id="1.1.99.24"/>
    </reaction>
</comment>
<evidence type="ECO:0000256" key="4">
    <source>
        <dbReference type="ARBA" id="ARBA00013182"/>
    </source>
</evidence>
<comment type="catalytic activity">
    <reaction evidence="9">
        <text>4-hydroxybutanoate + 2-oxoglutarate = (R)-2-hydroxyglutarate + succinate semialdehyde</text>
        <dbReference type="Rhea" id="RHEA:24734"/>
        <dbReference type="ChEBI" id="CHEBI:15801"/>
        <dbReference type="ChEBI" id="CHEBI:16724"/>
        <dbReference type="ChEBI" id="CHEBI:16810"/>
        <dbReference type="ChEBI" id="CHEBI:57706"/>
        <dbReference type="EC" id="1.1.99.24"/>
    </reaction>
</comment>
<dbReference type="InterPro" id="IPR001670">
    <property type="entry name" value="ADH_Fe/GldA"/>
</dbReference>
<evidence type="ECO:0000313" key="14">
    <source>
        <dbReference type="Proteomes" id="UP001107558"/>
    </source>
</evidence>
<evidence type="ECO:0000256" key="2">
    <source>
        <dbReference type="ARBA" id="ARBA00004173"/>
    </source>
</evidence>
<dbReference type="GO" id="GO:0005739">
    <property type="term" value="C:mitochondrion"/>
    <property type="evidence" value="ECO:0007669"/>
    <property type="project" value="UniProtKB-SubCell"/>
</dbReference>
<comment type="caution">
    <text evidence="13">The sequence shown here is derived from an EMBL/GenBank/DDBJ whole genome shotgun (WGS) entry which is preliminary data.</text>
</comment>
<protein>
    <recommendedName>
        <fullName evidence="10">Probable hydroxyacid-oxoacid transhydrogenase, mitochondrial</fullName>
        <ecNumber evidence="4">1.1.99.24</ecNumber>
    </recommendedName>
</protein>
<dbReference type="OrthoDB" id="339764at2759"/>
<dbReference type="Pfam" id="PF25137">
    <property type="entry name" value="ADH_Fe_C"/>
    <property type="match status" value="1"/>
</dbReference>
<evidence type="ECO:0000259" key="11">
    <source>
        <dbReference type="Pfam" id="PF00465"/>
    </source>
</evidence>
<dbReference type="FunFam" id="1.20.1090.10:FF:000003">
    <property type="entry name" value="Probable hydroxyacid-oxoacid transhydrogenase, mitochondrial"/>
    <property type="match status" value="1"/>
</dbReference>
<dbReference type="EMBL" id="JADBJN010000002">
    <property type="protein sequence ID" value="KAG5679510.1"/>
    <property type="molecule type" value="Genomic_DNA"/>
</dbReference>
<proteinExistence type="inferred from homology"/>
<evidence type="ECO:0000256" key="10">
    <source>
        <dbReference type="ARBA" id="ARBA00070550"/>
    </source>
</evidence>
<feature type="domain" description="Fe-containing alcohol dehydrogenase-like C-terminal" evidence="12">
    <location>
        <begin position="265"/>
        <end position="455"/>
    </location>
</feature>
<evidence type="ECO:0000256" key="6">
    <source>
        <dbReference type="ARBA" id="ARBA00023002"/>
    </source>
</evidence>
<keyword evidence="7" id="KW-0496">Mitochondrion</keyword>
<dbReference type="SUPFAM" id="SSF56796">
    <property type="entry name" value="Dehydroquinate synthase-like"/>
    <property type="match status" value="1"/>
</dbReference>
<dbReference type="EC" id="1.1.99.24" evidence="4"/>
<dbReference type="InterPro" id="IPR039697">
    <property type="entry name" value="Alcohol_dehydrogenase_Fe"/>
</dbReference>
<evidence type="ECO:0000259" key="12">
    <source>
        <dbReference type="Pfam" id="PF25137"/>
    </source>
</evidence>
<dbReference type="CDD" id="cd08190">
    <property type="entry name" value="HOT"/>
    <property type="match status" value="1"/>
</dbReference>
<dbReference type="Pfam" id="PF00465">
    <property type="entry name" value="Fe-ADH"/>
    <property type="match status" value="1"/>
</dbReference>
<dbReference type="PROSITE" id="PS00913">
    <property type="entry name" value="ADH_IRON_1"/>
    <property type="match status" value="1"/>
</dbReference>
<dbReference type="AlphaFoldDB" id="A0A9J6CCZ4"/>
<evidence type="ECO:0000313" key="13">
    <source>
        <dbReference type="EMBL" id="KAG5679510.1"/>
    </source>
</evidence>
<dbReference type="GO" id="GO:0004022">
    <property type="term" value="F:alcohol dehydrogenase (NAD+) activity"/>
    <property type="evidence" value="ECO:0007669"/>
    <property type="project" value="InterPro"/>
</dbReference>
<dbReference type="Proteomes" id="UP001107558">
    <property type="component" value="Chromosome 2"/>
</dbReference>
<keyword evidence="6" id="KW-0560">Oxidoreductase</keyword>
<comment type="subcellular location">
    <subcellularLocation>
        <location evidence="2">Mitochondrion</location>
    </subcellularLocation>
</comment>
<evidence type="ECO:0000256" key="3">
    <source>
        <dbReference type="ARBA" id="ARBA00010005"/>
    </source>
</evidence>
<name>A0A9J6CCZ4_POLVA</name>
<evidence type="ECO:0000256" key="9">
    <source>
        <dbReference type="ARBA" id="ARBA00049496"/>
    </source>
</evidence>
<dbReference type="FunFam" id="3.40.50.1970:FF:000003">
    <property type="entry name" value="Alcohol dehydrogenase, iron-containing"/>
    <property type="match status" value="1"/>
</dbReference>
<gene>
    <name evidence="13" type="ORF">PVAND_009073</name>
</gene>
<dbReference type="GO" id="GO:0046872">
    <property type="term" value="F:metal ion binding"/>
    <property type="evidence" value="ECO:0007669"/>
    <property type="project" value="InterPro"/>
</dbReference>
<reference evidence="13" key="1">
    <citation type="submission" date="2021-03" db="EMBL/GenBank/DDBJ databases">
        <title>Chromosome level genome of the anhydrobiotic midge Polypedilum vanderplanki.</title>
        <authorList>
            <person name="Yoshida Y."/>
            <person name="Kikawada T."/>
            <person name="Gusev O."/>
        </authorList>
    </citation>
    <scope>NUCLEOTIDE SEQUENCE</scope>
    <source>
        <strain evidence="13">NIAS01</strain>
        <tissue evidence="13">Whole body or cell culture</tissue>
    </source>
</reference>
<dbReference type="PANTHER" id="PTHR11496">
    <property type="entry name" value="ALCOHOL DEHYDROGENASE"/>
    <property type="match status" value="1"/>
</dbReference>
<keyword evidence="5" id="KW-0809">Transit peptide</keyword>
<dbReference type="GO" id="GO:0047988">
    <property type="term" value="F:hydroxyacid-oxoacid transhydrogenase activity"/>
    <property type="evidence" value="ECO:0007669"/>
    <property type="project" value="UniProtKB-EC"/>
</dbReference>
<dbReference type="PANTHER" id="PTHR11496:SF83">
    <property type="entry name" value="HYDROXYACID-OXOACID TRANSHYDROGENASE, MITOCHONDRIAL"/>
    <property type="match status" value="1"/>
</dbReference>
<evidence type="ECO:0000256" key="8">
    <source>
        <dbReference type="ARBA" id="ARBA00024921"/>
    </source>
</evidence>
<dbReference type="Gene3D" id="3.40.50.1970">
    <property type="match status" value="1"/>
</dbReference>
<sequence>MIPRNRILNLMTTISNTSCRSCPAHSRIHDSPSSKETIFEMSSTPVRFGPGVSRELGMDLANMNLKNICLVIDKNIKSFPSIQNVFDSLTKEKINFEIFDDIRIEPTDESFQKAIKFARSKNFDGYVGVGGGSTLDTCKVTNLFTSDADADFLDYVNAPIGRAKELKIKLKPMIALPTTSGTGSESTGIAIFDYKKLKVKTGISYKALKPTLALVDPLHVLSLPEKVAAYSGFDVFCHALESFTAIHYTERIAVTNPKFRPPYQGANPISDIWARFALETLRENFKNAVFDQGNFEARSKMHLASTIAGIGFGNAGVHLCHGLSYAIAGLVRKFIPANYTADHAIIPHGLSVVITAPAVFEFLGPTSPDRHLDAAKFLGYDITNAKRSDAGLILADVIRKYMIELKIENGLNALGFTNSDIEKLVQGTLPQERLNKMAPKEQSIEDLAMLFEKSMTVY</sequence>
<dbReference type="Gene3D" id="1.20.1090.10">
    <property type="entry name" value="Dehydroquinate synthase-like - alpha domain"/>
    <property type="match status" value="1"/>
</dbReference>
<accession>A0A9J6CCZ4</accession>